<reference evidence="2 3" key="1">
    <citation type="submission" date="2020-07" db="EMBL/GenBank/DDBJ databases">
        <title>Genomic Encyclopedia of Archaeal and Bacterial Type Strains, Phase II (KMG-II): from individual species to whole genera.</title>
        <authorList>
            <person name="Goeker M."/>
        </authorList>
    </citation>
    <scope>NUCLEOTIDE SEQUENCE [LARGE SCALE GENOMIC DNA]</scope>
    <source>
        <strain evidence="2 3">DSM 21226</strain>
    </source>
</reference>
<dbReference type="EMBL" id="JACCFH010000001">
    <property type="protein sequence ID" value="NYG33269.1"/>
    <property type="molecule type" value="Genomic_DNA"/>
</dbReference>
<proteinExistence type="predicted"/>
<dbReference type="GO" id="GO:0016788">
    <property type="term" value="F:hydrolase activity, acting on ester bonds"/>
    <property type="evidence" value="ECO:0007669"/>
    <property type="project" value="UniProtKB-ARBA"/>
</dbReference>
<name>A0A7Y9UC79_9BURK</name>
<dbReference type="AlphaFoldDB" id="A0A7Y9UC79"/>
<dbReference type="InterPro" id="IPR036514">
    <property type="entry name" value="SGNH_hydro_sf"/>
</dbReference>
<keyword evidence="3" id="KW-1185">Reference proteome</keyword>
<feature type="domain" description="SGNH hydrolase-type esterase" evidence="1">
    <location>
        <begin position="57"/>
        <end position="237"/>
    </location>
</feature>
<dbReference type="CDD" id="cd01836">
    <property type="entry name" value="FeeA_FeeB_like"/>
    <property type="match status" value="1"/>
</dbReference>
<evidence type="ECO:0000313" key="2">
    <source>
        <dbReference type="EMBL" id="NYG33269.1"/>
    </source>
</evidence>
<evidence type="ECO:0000259" key="1">
    <source>
        <dbReference type="Pfam" id="PF13472"/>
    </source>
</evidence>
<accession>A0A7Y9UC79</accession>
<evidence type="ECO:0000313" key="3">
    <source>
        <dbReference type="Proteomes" id="UP000518288"/>
    </source>
</evidence>
<gene>
    <name evidence="2" type="ORF">BDD16_002255</name>
</gene>
<protein>
    <submittedName>
        <fullName evidence="2">Lysophospholipase L1-like esterase</fullName>
    </submittedName>
</protein>
<dbReference type="Pfam" id="PF13472">
    <property type="entry name" value="Lipase_GDSL_2"/>
    <property type="match status" value="1"/>
</dbReference>
<comment type="caution">
    <text evidence="2">The sequence shown here is derived from an EMBL/GenBank/DDBJ whole genome shotgun (WGS) entry which is preliminary data.</text>
</comment>
<dbReference type="Proteomes" id="UP000518288">
    <property type="component" value="Unassembled WGS sequence"/>
</dbReference>
<dbReference type="Gene3D" id="3.40.50.1110">
    <property type="entry name" value="SGNH hydrolase"/>
    <property type="match status" value="1"/>
</dbReference>
<dbReference type="InterPro" id="IPR013830">
    <property type="entry name" value="SGNH_hydro"/>
</dbReference>
<sequence length="256" mass="27728">MPTFTAAKVALSPLLIWQGRQVRREAPRLPEATGPRLGLAGMDRHSSAMPRLRVLIVGDSSGAGVGAATQNEALAGRLSQALTRRLKAPIAWQLVARTGWTTADATSALRELSAQGRLPPADVMVTALGVNDTVRQTSPRRWTAHLDALEACARELAGVHQIVATAVPPMHLFPLLPQPLRWVLGRSAQALDAALVQWTADSGTRAYFEMPYDPARDEVRALMASDGFHPGPLLYQRWGEALALQIAADYQPLMRP</sequence>
<organism evidence="2 3">
    <name type="scientific">Sphaerotilus montanus</name>
    <dbReference type="NCBI Taxonomy" id="522889"/>
    <lineage>
        <taxon>Bacteria</taxon>
        <taxon>Pseudomonadati</taxon>
        <taxon>Pseudomonadota</taxon>
        <taxon>Betaproteobacteria</taxon>
        <taxon>Burkholderiales</taxon>
        <taxon>Sphaerotilaceae</taxon>
        <taxon>Sphaerotilus</taxon>
    </lineage>
</organism>
<dbReference type="SUPFAM" id="SSF52266">
    <property type="entry name" value="SGNH hydrolase"/>
    <property type="match status" value="1"/>
</dbReference>
<dbReference type="RefSeq" id="WP_179634053.1">
    <property type="nucleotide sequence ID" value="NZ_JACCFH010000001.1"/>
</dbReference>